<dbReference type="AlphaFoldDB" id="A0A081N7Q6"/>
<comment type="caution">
    <text evidence="1">The sequence shown here is derived from an EMBL/GenBank/DDBJ whole genome shotgun (WGS) entry which is preliminary data.</text>
</comment>
<proteinExistence type="predicted"/>
<accession>A0A081N7Q6</accession>
<sequence length="83" mass="10041">MEITYDKHGRMNYHPDFHFNQKKPWTTTDEKFLIDMYERIGPDQVSLYLGRTIHTVMTRAYQLRKNGLMPKRSIKKHFPRNGN</sequence>
<gene>
    <name evidence="1" type="ORF">GZ77_08955</name>
</gene>
<evidence type="ECO:0008006" key="3">
    <source>
        <dbReference type="Google" id="ProtNLM"/>
    </source>
</evidence>
<keyword evidence="2" id="KW-1185">Reference proteome</keyword>
<dbReference type="EMBL" id="JOKG01000002">
    <property type="protein sequence ID" value="KEQ14479.1"/>
    <property type="molecule type" value="Genomic_DNA"/>
</dbReference>
<reference evidence="1 2" key="1">
    <citation type="submission" date="2014-06" db="EMBL/GenBank/DDBJ databases">
        <title>Whole Genome Sequences of Three Symbiotic Endozoicomonas Bacteria.</title>
        <authorList>
            <person name="Neave M.J."/>
            <person name="Apprill A."/>
            <person name="Voolstra C.R."/>
        </authorList>
    </citation>
    <scope>NUCLEOTIDE SEQUENCE [LARGE SCALE GENOMIC DNA]</scope>
    <source>
        <strain evidence="1 2">LMG 24815</strain>
    </source>
</reference>
<dbReference type="Proteomes" id="UP000028006">
    <property type="component" value="Unassembled WGS sequence"/>
</dbReference>
<evidence type="ECO:0000313" key="1">
    <source>
        <dbReference type="EMBL" id="KEQ14479.1"/>
    </source>
</evidence>
<name>A0A081N7Q6_9GAMM</name>
<protein>
    <recommendedName>
        <fullName evidence="3">DNA-entry nuclease</fullName>
    </recommendedName>
</protein>
<organism evidence="1 2">
    <name type="scientific">Endozoicomonas montiporae</name>
    <dbReference type="NCBI Taxonomy" id="1027273"/>
    <lineage>
        <taxon>Bacteria</taxon>
        <taxon>Pseudomonadati</taxon>
        <taxon>Pseudomonadota</taxon>
        <taxon>Gammaproteobacteria</taxon>
        <taxon>Oceanospirillales</taxon>
        <taxon>Endozoicomonadaceae</taxon>
        <taxon>Endozoicomonas</taxon>
    </lineage>
</organism>
<evidence type="ECO:0000313" key="2">
    <source>
        <dbReference type="Proteomes" id="UP000028006"/>
    </source>
</evidence>